<dbReference type="RefSeq" id="WP_181760446.1">
    <property type="nucleotide sequence ID" value="NZ_BMCR01000003.1"/>
</dbReference>
<organism evidence="2 3">
    <name type="scientific">Stappia taiwanensis</name>
    <dbReference type="NCBI Taxonomy" id="992267"/>
    <lineage>
        <taxon>Bacteria</taxon>
        <taxon>Pseudomonadati</taxon>
        <taxon>Pseudomonadota</taxon>
        <taxon>Alphaproteobacteria</taxon>
        <taxon>Hyphomicrobiales</taxon>
        <taxon>Stappiaceae</taxon>
        <taxon>Stappia</taxon>
    </lineage>
</organism>
<dbReference type="GO" id="GO:0003700">
    <property type="term" value="F:DNA-binding transcription factor activity"/>
    <property type="evidence" value="ECO:0007669"/>
    <property type="project" value="InterPro"/>
</dbReference>
<feature type="domain" description="HTH marR-type" evidence="1">
    <location>
        <begin position="2"/>
        <end position="136"/>
    </location>
</feature>
<dbReference type="PROSITE" id="PS50995">
    <property type="entry name" value="HTH_MARR_2"/>
    <property type="match status" value="1"/>
</dbReference>
<gene>
    <name evidence="2" type="ORF">H1W37_11370</name>
</gene>
<dbReference type="AlphaFoldDB" id="A0A838XUS3"/>
<dbReference type="InterPro" id="IPR000835">
    <property type="entry name" value="HTH_MarR-typ"/>
</dbReference>
<evidence type="ECO:0000313" key="2">
    <source>
        <dbReference type="EMBL" id="MBA4612256.1"/>
    </source>
</evidence>
<dbReference type="SUPFAM" id="SSF46785">
    <property type="entry name" value="Winged helix' DNA-binding domain"/>
    <property type="match status" value="1"/>
</dbReference>
<evidence type="ECO:0000259" key="1">
    <source>
        <dbReference type="PROSITE" id="PS50995"/>
    </source>
</evidence>
<sequence>MSNDLLCSCHRLRRAGRAVTRLYERALDGSGVTISQFAVLAALGEGHARSVSELARLLGSDRTTMTRTLERLLAAGLLREDPGEDQREHRVMLTDAGRTAFADAVVCWRRAEGTLNRAMGPERLALLWQLLEEAETATRSFDPSRAARKAREAR</sequence>
<dbReference type="GO" id="GO:0006950">
    <property type="term" value="P:response to stress"/>
    <property type="evidence" value="ECO:0007669"/>
    <property type="project" value="TreeGrafter"/>
</dbReference>
<dbReference type="SMART" id="SM00347">
    <property type="entry name" value="HTH_MARR"/>
    <property type="match status" value="1"/>
</dbReference>
<dbReference type="InterPro" id="IPR036388">
    <property type="entry name" value="WH-like_DNA-bd_sf"/>
</dbReference>
<dbReference type="Pfam" id="PF12802">
    <property type="entry name" value="MarR_2"/>
    <property type="match status" value="1"/>
</dbReference>
<dbReference type="InterPro" id="IPR036390">
    <property type="entry name" value="WH_DNA-bd_sf"/>
</dbReference>
<dbReference type="EMBL" id="JACEON010000009">
    <property type="protein sequence ID" value="MBA4612256.1"/>
    <property type="molecule type" value="Genomic_DNA"/>
</dbReference>
<evidence type="ECO:0000313" key="3">
    <source>
        <dbReference type="Proteomes" id="UP000559404"/>
    </source>
</evidence>
<dbReference type="Proteomes" id="UP000559404">
    <property type="component" value="Unassembled WGS sequence"/>
</dbReference>
<dbReference type="InterPro" id="IPR039422">
    <property type="entry name" value="MarR/SlyA-like"/>
</dbReference>
<name>A0A838XUS3_9HYPH</name>
<reference evidence="2 3" key="1">
    <citation type="submission" date="2020-07" db="EMBL/GenBank/DDBJ databases">
        <authorList>
            <person name="Li M."/>
        </authorList>
    </citation>
    <scope>NUCLEOTIDE SEQUENCE [LARGE SCALE GENOMIC DNA]</scope>
    <source>
        <strain evidence="2 3">DSM 23284</strain>
    </source>
</reference>
<dbReference type="PANTHER" id="PTHR33164:SF105">
    <property type="entry name" value="TRANSCRIPTIONAL REPRESSOR PROTEIN-RELATED"/>
    <property type="match status" value="1"/>
</dbReference>
<dbReference type="Gene3D" id="1.10.10.10">
    <property type="entry name" value="Winged helix-like DNA-binding domain superfamily/Winged helix DNA-binding domain"/>
    <property type="match status" value="1"/>
</dbReference>
<comment type="caution">
    <text evidence="2">The sequence shown here is derived from an EMBL/GenBank/DDBJ whole genome shotgun (WGS) entry which is preliminary data.</text>
</comment>
<accession>A0A838XUS3</accession>
<keyword evidence="3" id="KW-1185">Reference proteome</keyword>
<proteinExistence type="predicted"/>
<dbReference type="PANTHER" id="PTHR33164">
    <property type="entry name" value="TRANSCRIPTIONAL REGULATOR, MARR FAMILY"/>
    <property type="match status" value="1"/>
</dbReference>
<reference evidence="2 3" key="2">
    <citation type="submission" date="2020-08" db="EMBL/GenBank/DDBJ databases">
        <title>Stappia taiwanensis sp. nov., isolated from a coastal thermal spring.</title>
        <authorList>
            <person name="Kampfer P."/>
        </authorList>
    </citation>
    <scope>NUCLEOTIDE SEQUENCE [LARGE SCALE GENOMIC DNA]</scope>
    <source>
        <strain evidence="2 3">DSM 23284</strain>
    </source>
</reference>
<protein>
    <submittedName>
        <fullName evidence="2">MarR family transcriptional regulator</fullName>
    </submittedName>
</protein>